<proteinExistence type="predicted"/>
<accession>A0ABQ8FZJ8</accession>
<feature type="region of interest" description="Disordered" evidence="1">
    <location>
        <begin position="41"/>
        <end position="60"/>
    </location>
</feature>
<organism evidence="2 3">
    <name type="scientific">Macrophomina phaseolina</name>
    <dbReference type="NCBI Taxonomy" id="35725"/>
    <lineage>
        <taxon>Eukaryota</taxon>
        <taxon>Fungi</taxon>
        <taxon>Dikarya</taxon>
        <taxon>Ascomycota</taxon>
        <taxon>Pezizomycotina</taxon>
        <taxon>Dothideomycetes</taxon>
        <taxon>Dothideomycetes incertae sedis</taxon>
        <taxon>Botryosphaeriales</taxon>
        <taxon>Botryosphaeriaceae</taxon>
        <taxon>Macrophomina</taxon>
    </lineage>
</organism>
<evidence type="ECO:0000313" key="3">
    <source>
        <dbReference type="Proteomes" id="UP000774617"/>
    </source>
</evidence>
<dbReference type="Proteomes" id="UP000774617">
    <property type="component" value="Unassembled WGS sequence"/>
</dbReference>
<dbReference type="EMBL" id="JAGTJR010000042">
    <property type="protein sequence ID" value="KAH7031958.1"/>
    <property type="molecule type" value="Genomic_DNA"/>
</dbReference>
<comment type="caution">
    <text evidence="2">The sequence shown here is derived from an EMBL/GenBank/DDBJ whole genome shotgun (WGS) entry which is preliminary data.</text>
</comment>
<reference evidence="2 3" key="1">
    <citation type="journal article" date="2021" name="Nat. Commun.">
        <title>Genetic determinants of endophytism in the Arabidopsis root mycobiome.</title>
        <authorList>
            <person name="Mesny F."/>
            <person name="Miyauchi S."/>
            <person name="Thiergart T."/>
            <person name="Pickel B."/>
            <person name="Atanasova L."/>
            <person name="Karlsson M."/>
            <person name="Huettel B."/>
            <person name="Barry K.W."/>
            <person name="Haridas S."/>
            <person name="Chen C."/>
            <person name="Bauer D."/>
            <person name="Andreopoulos W."/>
            <person name="Pangilinan J."/>
            <person name="LaButti K."/>
            <person name="Riley R."/>
            <person name="Lipzen A."/>
            <person name="Clum A."/>
            <person name="Drula E."/>
            <person name="Henrissat B."/>
            <person name="Kohler A."/>
            <person name="Grigoriev I.V."/>
            <person name="Martin F.M."/>
            <person name="Hacquard S."/>
        </authorList>
    </citation>
    <scope>NUCLEOTIDE SEQUENCE [LARGE SCALE GENOMIC DNA]</scope>
    <source>
        <strain evidence="2 3">MPI-SDFR-AT-0080</strain>
    </source>
</reference>
<gene>
    <name evidence="2" type="ORF">B0J12DRAFT_681197</name>
</gene>
<name>A0ABQ8FZJ8_9PEZI</name>
<sequence length="219" mass="24293">MMRLVSGRVRREIRASPCHFHEPHPESSATRRAIQTWTRCPAAASPRKPSTTSPPGVASPQFFPSRSLTYTLSLPLSYELPSSMLQLWRGEDPHNSTRCQCLLRRLPPLLHAAASVGAPQTGSAPAARVRGRRMALVAAGRHRHAHVTLSSLDTASLSAGGIKTRGMYPEERHPRCSCTGTVSYSCYVTRPRRCGRERRSGLQTLHQRHEQALGCQWLQ</sequence>
<protein>
    <submittedName>
        <fullName evidence="2">Uncharacterized protein</fullName>
    </submittedName>
</protein>
<evidence type="ECO:0000313" key="2">
    <source>
        <dbReference type="EMBL" id="KAH7031958.1"/>
    </source>
</evidence>
<evidence type="ECO:0000256" key="1">
    <source>
        <dbReference type="SAM" id="MobiDB-lite"/>
    </source>
</evidence>
<keyword evidence="3" id="KW-1185">Reference proteome</keyword>